<dbReference type="InterPro" id="IPR027806">
    <property type="entry name" value="HARBI1_dom"/>
</dbReference>
<name>A0A8S2MHC4_9BILA</name>
<evidence type="ECO:0000259" key="3">
    <source>
        <dbReference type="Pfam" id="PF13359"/>
    </source>
</evidence>
<dbReference type="EMBL" id="CAJOBA010030559">
    <property type="protein sequence ID" value="CAF3955307.1"/>
    <property type="molecule type" value="Genomic_DNA"/>
</dbReference>
<evidence type="ECO:0000313" key="6">
    <source>
        <dbReference type="Proteomes" id="UP000682733"/>
    </source>
</evidence>
<evidence type="ECO:0000256" key="2">
    <source>
        <dbReference type="ARBA" id="ARBA00022723"/>
    </source>
</evidence>
<evidence type="ECO:0000256" key="1">
    <source>
        <dbReference type="ARBA" id="ARBA00001968"/>
    </source>
</evidence>
<protein>
    <recommendedName>
        <fullName evidence="3">DDE Tnp4 domain-containing protein</fullName>
    </recommendedName>
</protein>
<sequence length="332" mass="38605">MWQCNVFWVKLKTNLAFRQIGTLFKIDTGEENIRKRVADTFRSVASALHQLLTPNHLGITHLTREAALVHHTAYTRTFFGDQLSLIWDGTYFYMYKSNDHNLQRGTFSGQKCRHLVKFMVLALPDGYVVETLGPFYGKDNDATIARYILDTLDGLQPLCEDDDIQIVDRAFRDVAGFFIQLGYDVKMPGLLEKGATQLTTEDANAARLVTKCRWPIEAIHGRLKKWRFFSERIDNSFLSLLNILVRVTAACLNKYRTMLYDATSNEHIQLAKKMLELQDHRSQLKQQLNSSELSFRRKWLKMTDTDIKFPQLSLDFLRQYTCGSYQLKQRLR</sequence>
<dbReference type="Proteomes" id="UP000682733">
    <property type="component" value="Unassembled WGS sequence"/>
</dbReference>
<gene>
    <name evidence="4" type="ORF">OVA965_LOCUS21546</name>
    <name evidence="5" type="ORF">TMI583_LOCUS22224</name>
</gene>
<accession>A0A8S2MHC4</accession>
<comment type="caution">
    <text evidence="5">The sequence shown here is derived from an EMBL/GenBank/DDBJ whole genome shotgun (WGS) entry which is preliminary data.</text>
</comment>
<dbReference type="GO" id="GO:0046872">
    <property type="term" value="F:metal ion binding"/>
    <property type="evidence" value="ECO:0007669"/>
    <property type="project" value="UniProtKB-KW"/>
</dbReference>
<keyword evidence="2" id="KW-0479">Metal-binding</keyword>
<evidence type="ECO:0000313" key="4">
    <source>
        <dbReference type="EMBL" id="CAF1149797.1"/>
    </source>
</evidence>
<comment type="cofactor">
    <cofactor evidence="1">
        <name>a divalent metal cation</name>
        <dbReference type="ChEBI" id="CHEBI:60240"/>
    </cofactor>
</comment>
<evidence type="ECO:0000313" key="5">
    <source>
        <dbReference type="EMBL" id="CAF3955307.1"/>
    </source>
</evidence>
<dbReference type="Pfam" id="PF13359">
    <property type="entry name" value="DDE_Tnp_4"/>
    <property type="match status" value="1"/>
</dbReference>
<organism evidence="5 6">
    <name type="scientific">Didymodactylos carnosus</name>
    <dbReference type="NCBI Taxonomy" id="1234261"/>
    <lineage>
        <taxon>Eukaryota</taxon>
        <taxon>Metazoa</taxon>
        <taxon>Spiralia</taxon>
        <taxon>Gnathifera</taxon>
        <taxon>Rotifera</taxon>
        <taxon>Eurotatoria</taxon>
        <taxon>Bdelloidea</taxon>
        <taxon>Philodinida</taxon>
        <taxon>Philodinidae</taxon>
        <taxon>Didymodactylos</taxon>
    </lineage>
</organism>
<reference evidence="5" key="1">
    <citation type="submission" date="2021-02" db="EMBL/GenBank/DDBJ databases">
        <authorList>
            <person name="Nowell W R."/>
        </authorList>
    </citation>
    <scope>NUCLEOTIDE SEQUENCE</scope>
</reference>
<dbReference type="AlphaFoldDB" id="A0A8S2MHC4"/>
<dbReference type="Proteomes" id="UP000677228">
    <property type="component" value="Unassembled WGS sequence"/>
</dbReference>
<proteinExistence type="predicted"/>
<feature type="domain" description="DDE Tnp4" evidence="3">
    <location>
        <begin position="88"/>
        <end position="250"/>
    </location>
</feature>
<dbReference type="EMBL" id="CAJNOK010011842">
    <property type="protein sequence ID" value="CAF1149797.1"/>
    <property type="molecule type" value="Genomic_DNA"/>
</dbReference>